<dbReference type="PROSITE" id="PS51732">
    <property type="entry name" value="ASN_GLN_ASE_3"/>
    <property type="match status" value="1"/>
</dbReference>
<dbReference type="CDD" id="cd08964">
    <property type="entry name" value="L-asparaginase_II"/>
    <property type="match status" value="1"/>
</dbReference>
<dbReference type="Pfam" id="PF00710">
    <property type="entry name" value="Asparaginase"/>
    <property type="match status" value="1"/>
</dbReference>
<dbReference type="PIRSF" id="PIRSF500176">
    <property type="entry name" value="L_ASNase"/>
    <property type="match status" value="1"/>
</dbReference>
<sequence>MHKPKVAVVFTGGTIAGRSDSSLDTTSYRSGVLTGAELLARIPEALDICTPVPEQFRNVVSADITDADLLELHALVSRQLAQDDIAGMVITHGTATLEETAAFLQFTVHGEKPVVLVGAMRPDSAISADGPLNLVQALALAASPKARGRGVLVCANDRIGSAIHISKTNTQAVDTFQARDAGFLGVMMGVRPLFYAQPAQPLLPPCFDLAGAQALPRVAVVHTHLNDDPGVLDYFLSQGARGLVIAATGNGTMSTAMVDRANACVERGIPVVKSSVCGAGFLWNEGKDLLIPAGFHNPQKSRILLALCLRQGMDRARIEACFTAPLA</sequence>
<comment type="caution">
    <text evidence="7">The sequence shown here is derived from an EMBL/GenBank/DDBJ whole genome shotgun (WGS) entry which is preliminary data.</text>
</comment>
<evidence type="ECO:0000259" key="6">
    <source>
        <dbReference type="Pfam" id="PF17763"/>
    </source>
</evidence>
<dbReference type="InterPro" id="IPR004550">
    <property type="entry name" value="AsnASE_II"/>
</dbReference>
<proteinExistence type="inferred from homology"/>
<evidence type="ECO:0000259" key="5">
    <source>
        <dbReference type="Pfam" id="PF00710"/>
    </source>
</evidence>
<feature type="active site" description="O-isoaspartyl threonine intermediate" evidence="3">
    <location>
        <position position="14"/>
    </location>
</feature>
<keyword evidence="2" id="KW-0378">Hydrolase</keyword>
<feature type="domain" description="Asparaginase/glutaminase C-terminal" evidence="6">
    <location>
        <begin position="217"/>
        <end position="322"/>
    </location>
</feature>
<evidence type="ECO:0008006" key="9">
    <source>
        <dbReference type="Google" id="ProtNLM"/>
    </source>
</evidence>
<dbReference type="Gene3D" id="3.40.50.1170">
    <property type="entry name" value="L-asparaginase, N-terminal domain"/>
    <property type="match status" value="1"/>
</dbReference>
<dbReference type="SMART" id="SM00870">
    <property type="entry name" value="Asparaginase"/>
    <property type="match status" value="1"/>
</dbReference>
<dbReference type="SUPFAM" id="SSF53774">
    <property type="entry name" value="Glutaminase/Asparaginase"/>
    <property type="match status" value="1"/>
</dbReference>
<comment type="similarity">
    <text evidence="1">Belongs to the asparaginase 1 family.</text>
</comment>
<dbReference type="InterPro" id="IPR036152">
    <property type="entry name" value="Asp/glu_Ase-like_sf"/>
</dbReference>
<dbReference type="OrthoDB" id="9788068at2"/>
<gene>
    <name evidence="7" type="ORF">CAL29_27430</name>
</gene>
<dbReference type="InterPro" id="IPR027473">
    <property type="entry name" value="L-asparaginase_C"/>
</dbReference>
<feature type="domain" description="L-asparaginase N-terminal" evidence="5">
    <location>
        <begin position="5"/>
        <end position="198"/>
    </location>
</feature>
<dbReference type="InterPro" id="IPR006034">
    <property type="entry name" value="Asparaginase/glutaminase-like"/>
</dbReference>
<dbReference type="EMBL" id="NEVM01000005">
    <property type="protein sequence ID" value="OZI31618.1"/>
    <property type="molecule type" value="Genomic_DNA"/>
</dbReference>
<dbReference type="RefSeq" id="WP_094856026.1">
    <property type="nucleotide sequence ID" value="NZ_NEVM01000005.1"/>
</dbReference>
<dbReference type="InterPro" id="IPR037152">
    <property type="entry name" value="L-asparaginase_N_sf"/>
</dbReference>
<dbReference type="PRINTS" id="PR00139">
    <property type="entry name" value="ASNGLNASE"/>
</dbReference>
<dbReference type="GO" id="GO:0004067">
    <property type="term" value="F:asparaginase activity"/>
    <property type="evidence" value="ECO:0007669"/>
    <property type="project" value="UniProtKB-UniRule"/>
</dbReference>
<evidence type="ECO:0000256" key="1">
    <source>
        <dbReference type="ARBA" id="ARBA00010518"/>
    </source>
</evidence>
<evidence type="ECO:0000256" key="4">
    <source>
        <dbReference type="PROSITE-ProRule" id="PRU10099"/>
    </source>
</evidence>
<organism evidence="7 8">
    <name type="scientific">Bordetella genomosp. 10</name>
    <dbReference type="NCBI Taxonomy" id="1416804"/>
    <lineage>
        <taxon>Bacteria</taxon>
        <taxon>Pseudomonadati</taxon>
        <taxon>Pseudomonadota</taxon>
        <taxon>Betaproteobacteria</taxon>
        <taxon>Burkholderiales</taxon>
        <taxon>Alcaligenaceae</taxon>
        <taxon>Bordetella</taxon>
    </lineage>
</organism>
<dbReference type="Pfam" id="PF17763">
    <property type="entry name" value="Asparaginase_C"/>
    <property type="match status" value="1"/>
</dbReference>
<reference evidence="8" key="1">
    <citation type="submission" date="2017-05" db="EMBL/GenBank/DDBJ databases">
        <title>Complete and WGS of Bordetella genogroups.</title>
        <authorList>
            <person name="Spilker T."/>
            <person name="Lipuma J."/>
        </authorList>
    </citation>
    <scope>NUCLEOTIDE SEQUENCE [LARGE SCALE GENOMIC DNA]</scope>
    <source>
        <strain evidence="8">AU16122</strain>
    </source>
</reference>
<evidence type="ECO:0000313" key="7">
    <source>
        <dbReference type="EMBL" id="OZI31618.1"/>
    </source>
</evidence>
<dbReference type="InterPro" id="IPR040919">
    <property type="entry name" value="Asparaginase_C"/>
</dbReference>
<dbReference type="Gene3D" id="3.40.50.40">
    <property type="match status" value="1"/>
</dbReference>
<dbReference type="PIRSF" id="PIRSF001220">
    <property type="entry name" value="L-ASNase_gatD"/>
    <property type="match status" value="1"/>
</dbReference>
<keyword evidence="8" id="KW-1185">Reference proteome</keyword>
<dbReference type="PROSITE" id="PS00144">
    <property type="entry name" value="ASN_GLN_ASE_1"/>
    <property type="match status" value="1"/>
</dbReference>
<dbReference type="InterPro" id="IPR020827">
    <property type="entry name" value="Asparaginase/glutaminase_AS1"/>
</dbReference>
<dbReference type="InterPro" id="IPR027474">
    <property type="entry name" value="L-asparaginase_N"/>
</dbReference>
<accession>A0A261S2N3</accession>
<dbReference type="PANTHER" id="PTHR11707:SF28">
    <property type="entry name" value="60 KDA LYSOPHOSPHOLIPASE"/>
    <property type="match status" value="1"/>
</dbReference>
<dbReference type="AlphaFoldDB" id="A0A261S2N3"/>
<evidence type="ECO:0000256" key="2">
    <source>
        <dbReference type="ARBA" id="ARBA00022801"/>
    </source>
</evidence>
<protein>
    <recommendedName>
        <fullName evidence="9">L-asparaginase</fullName>
    </recommendedName>
</protein>
<evidence type="ECO:0000313" key="8">
    <source>
        <dbReference type="Proteomes" id="UP000216020"/>
    </source>
</evidence>
<dbReference type="GO" id="GO:0006528">
    <property type="term" value="P:asparagine metabolic process"/>
    <property type="evidence" value="ECO:0007669"/>
    <property type="project" value="InterPro"/>
</dbReference>
<dbReference type="PANTHER" id="PTHR11707">
    <property type="entry name" value="L-ASPARAGINASE"/>
    <property type="match status" value="1"/>
</dbReference>
<evidence type="ECO:0000256" key="3">
    <source>
        <dbReference type="PIRSR" id="PIRSR001220-1"/>
    </source>
</evidence>
<feature type="active site" evidence="4">
    <location>
        <position position="14"/>
    </location>
</feature>
<name>A0A261S2N3_9BORD</name>
<dbReference type="FunFam" id="3.40.50.1170:FF:000001">
    <property type="entry name" value="L-asparaginase 2"/>
    <property type="match status" value="1"/>
</dbReference>
<dbReference type="Proteomes" id="UP000216020">
    <property type="component" value="Unassembled WGS sequence"/>
</dbReference>